<reference evidence="3 4" key="1">
    <citation type="submission" date="2019-05" db="EMBL/GenBank/DDBJ databases">
        <title>Verrucobacter flavum gen. nov., sp. nov. a new member of the family Verrucomicrobiaceae.</title>
        <authorList>
            <person name="Szuroczki S."/>
            <person name="Abbaszade G."/>
            <person name="Szabo A."/>
            <person name="Felfoldi T."/>
            <person name="Schumann P."/>
            <person name="Boka K."/>
            <person name="Keki Z."/>
            <person name="Toumi M."/>
            <person name="Toth E."/>
        </authorList>
    </citation>
    <scope>NUCLEOTIDE SEQUENCE [LARGE SCALE GENOMIC DNA]</scope>
    <source>
        <strain evidence="3 4">MG-N-17</strain>
    </source>
</reference>
<accession>A0A5R8KCE6</accession>
<dbReference type="Proteomes" id="UP000306196">
    <property type="component" value="Unassembled WGS sequence"/>
</dbReference>
<evidence type="ECO:0000313" key="4">
    <source>
        <dbReference type="Proteomes" id="UP000306196"/>
    </source>
</evidence>
<name>A0A5R8KCE6_9BACT</name>
<comment type="caution">
    <text evidence="3">The sequence shown here is derived from an EMBL/GenBank/DDBJ whole genome shotgun (WGS) entry which is preliminary data.</text>
</comment>
<dbReference type="OrthoDB" id="7346603at2"/>
<keyword evidence="2" id="KW-0732">Signal</keyword>
<feature type="signal peptide" evidence="2">
    <location>
        <begin position="1"/>
        <end position="19"/>
    </location>
</feature>
<keyword evidence="4" id="KW-1185">Reference proteome</keyword>
<feature type="compositionally biased region" description="Pro residues" evidence="1">
    <location>
        <begin position="200"/>
        <end position="210"/>
    </location>
</feature>
<dbReference type="PROSITE" id="PS51257">
    <property type="entry name" value="PROKAR_LIPOPROTEIN"/>
    <property type="match status" value="1"/>
</dbReference>
<evidence type="ECO:0000256" key="2">
    <source>
        <dbReference type="SAM" id="SignalP"/>
    </source>
</evidence>
<dbReference type="RefSeq" id="WP_138087031.1">
    <property type="nucleotide sequence ID" value="NZ_VAUV01000010.1"/>
</dbReference>
<feature type="chain" id="PRO_5024408778" description="Toxin-antitoxin system YwqK family antitoxin" evidence="2">
    <location>
        <begin position="20"/>
        <end position="210"/>
    </location>
</feature>
<sequence length="210" mass="23983">MSKFSFVALLLGLVVALSACGEGGPKGPKLVHGPSLEERADGLFYEKGAEKPFTGTQNKVDKESGKLRAETQFENGQKHGWDRRWYRDNLDQMHRQWLWVRGEPAFFWSWWPNGVMRELASQRSGKEFGRADIAYGSYVKWFDSGKIQFKARYDEKFFWQGHVLDYNDAGQLMWDGEFKDGVFVKGIRPPEGSGEVKKVTPPPADAPEEE</sequence>
<protein>
    <recommendedName>
        <fullName evidence="5">Toxin-antitoxin system YwqK family antitoxin</fullName>
    </recommendedName>
</protein>
<evidence type="ECO:0000256" key="1">
    <source>
        <dbReference type="SAM" id="MobiDB-lite"/>
    </source>
</evidence>
<feature type="region of interest" description="Disordered" evidence="1">
    <location>
        <begin position="188"/>
        <end position="210"/>
    </location>
</feature>
<evidence type="ECO:0000313" key="3">
    <source>
        <dbReference type="EMBL" id="TLD69976.1"/>
    </source>
</evidence>
<gene>
    <name evidence="3" type="ORF">FEM03_14690</name>
</gene>
<dbReference type="AlphaFoldDB" id="A0A5R8KCE6"/>
<proteinExistence type="predicted"/>
<dbReference type="EMBL" id="VAUV01000010">
    <property type="protein sequence ID" value="TLD69976.1"/>
    <property type="molecule type" value="Genomic_DNA"/>
</dbReference>
<organism evidence="3 4">
    <name type="scientific">Phragmitibacter flavus</name>
    <dbReference type="NCBI Taxonomy" id="2576071"/>
    <lineage>
        <taxon>Bacteria</taxon>
        <taxon>Pseudomonadati</taxon>
        <taxon>Verrucomicrobiota</taxon>
        <taxon>Verrucomicrobiia</taxon>
        <taxon>Verrucomicrobiales</taxon>
        <taxon>Verrucomicrobiaceae</taxon>
        <taxon>Phragmitibacter</taxon>
    </lineage>
</organism>
<evidence type="ECO:0008006" key="5">
    <source>
        <dbReference type="Google" id="ProtNLM"/>
    </source>
</evidence>